<dbReference type="InterPro" id="IPR000182">
    <property type="entry name" value="GNAT_dom"/>
</dbReference>
<dbReference type="PROSITE" id="PS51186">
    <property type="entry name" value="GNAT"/>
    <property type="match status" value="1"/>
</dbReference>
<keyword evidence="2" id="KW-0012">Acyltransferase</keyword>
<keyword evidence="1 4" id="KW-0808">Transferase</keyword>
<protein>
    <submittedName>
        <fullName evidence="4">N-acetyltransferase</fullName>
    </submittedName>
</protein>
<evidence type="ECO:0000313" key="4">
    <source>
        <dbReference type="EMBL" id="RGD67676.1"/>
    </source>
</evidence>
<dbReference type="CDD" id="cd04301">
    <property type="entry name" value="NAT_SF"/>
    <property type="match status" value="1"/>
</dbReference>
<reference evidence="4 5" key="1">
    <citation type="submission" date="2018-08" db="EMBL/GenBank/DDBJ databases">
        <title>A genome reference for cultivated species of the human gut microbiota.</title>
        <authorList>
            <person name="Zou Y."/>
            <person name="Xue W."/>
            <person name="Luo G."/>
        </authorList>
    </citation>
    <scope>NUCLEOTIDE SEQUENCE [LARGE SCALE GENOMIC DNA]</scope>
    <source>
        <strain evidence="4 5">AF19-13AC</strain>
    </source>
</reference>
<gene>
    <name evidence="4" type="ORF">DWX31_26470</name>
</gene>
<dbReference type="InterPro" id="IPR016181">
    <property type="entry name" value="Acyl_CoA_acyltransferase"/>
</dbReference>
<dbReference type="Pfam" id="PF13508">
    <property type="entry name" value="Acetyltransf_7"/>
    <property type="match status" value="1"/>
</dbReference>
<dbReference type="EMBL" id="QTJW01000023">
    <property type="protein sequence ID" value="RGD67676.1"/>
    <property type="molecule type" value="Genomic_DNA"/>
</dbReference>
<dbReference type="OrthoDB" id="9795206at2"/>
<proteinExistence type="predicted"/>
<dbReference type="PANTHER" id="PTHR43420:SF44">
    <property type="entry name" value="ACETYLTRANSFERASE YPEA"/>
    <property type="match status" value="1"/>
</dbReference>
<dbReference type="AlphaFoldDB" id="A0A3E3DF85"/>
<sequence>MDIKIKKGTMQHRKDCEEALLNSELGKRYFASEGSGESAVLEGVEQGNLYIALIKDRCAGFFYYIPKGCFHSFPYLHLIAVKEEYRGQGIGRKLIDYLENVVCADAHRLFLVVADFNPEAKRFYEKNGYRQVGEIPGLYREGITEYIMMKEK</sequence>
<dbReference type="SUPFAM" id="SSF55729">
    <property type="entry name" value="Acyl-CoA N-acyltransferases (Nat)"/>
    <property type="match status" value="1"/>
</dbReference>
<dbReference type="GO" id="GO:0016747">
    <property type="term" value="F:acyltransferase activity, transferring groups other than amino-acyl groups"/>
    <property type="evidence" value="ECO:0007669"/>
    <property type="project" value="InterPro"/>
</dbReference>
<dbReference type="Gene3D" id="3.40.630.30">
    <property type="match status" value="1"/>
</dbReference>
<accession>A0A3E3DF85</accession>
<evidence type="ECO:0000259" key="3">
    <source>
        <dbReference type="PROSITE" id="PS51186"/>
    </source>
</evidence>
<dbReference type="Proteomes" id="UP000261023">
    <property type="component" value="Unassembled WGS sequence"/>
</dbReference>
<dbReference type="InterPro" id="IPR050680">
    <property type="entry name" value="YpeA/RimI_acetyltransf"/>
</dbReference>
<evidence type="ECO:0000313" key="5">
    <source>
        <dbReference type="Proteomes" id="UP000261023"/>
    </source>
</evidence>
<dbReference type="PANTHER" id="PTHR43420">
    <property type="entry name" value="ACETYLTRANSFERASE"/>
    <property type="match status" value="1"/>
</dbReference>
<name>A0A3E3DF85_9FIRM</name>
<organism evidence="4 5">
    <name type="scientific">Hungatella hathewayi</name>
    <dbReference type="NCBI Taxonomy" id="154046"/>
    <lineage>
        <taxon>Bacteria</taxon>
        <taxon>Bacillati</taxon>
        <taxon>Bacillota</taxon>
        <taxon>Clostridia</taxon>
        <taxon>Lachnospirales</taxon>
        <taxon>Lachnospiraceae</taxon>
        <taxon>Hungatella</taxon>
    </lineage>
</organism>
<evidence type="ECO:0000256" key="1">
    <source>
        <dbReference type="ARBA" id="ARBA00022679"/>
    </source>
</evidence>
<evidence type="ECO:0000256" key="2">
    <source>
        <dbReference type="ARBA" id="ARBA00023315"/>
    </source>
</evidence>
<feature type="domain" description="N-acetyltransferase" evidence="3">
    <location>
        <begin position="3"/>
        <end position="152"/>
    </location>
</feature>
<comment type="caution">
    <text evidence="4">The sequence shown here is derived from an EMBL/GenBank/DDBJ whole genome shotgun (WGS) entry which is preliminary data.</text>
</comment>